<evidence type="ECO:0000313" key="1">
    <source>
        <dbReference type="EnsemblPlants" id="cds.evm.model.03.688"/>
    </source>
</evidence>
<dbReference type="Proteomes" id="UP000596661">
    <property type="component" value="Chromosome 3"/>
</dbReference>
<reference evidence="1" key="2">
    <citation type="submission" date="2021-03" db="UniProtKB">
        <authorList>
            <consortium name="EnsemblPlants"/>
        </authorList>
    </citation>
    <scope>IDENTIFICATION</scope>
</reference>
<dbReference type="InterPro" id="IPR036691">
    <property type="entry name" value="Endo/exonu/phosph_ase_sf"/>
</dbReference>
<dbReference type="Gramene" id="evm.model.03.688">
    <property type="protein sequence ID" value="cds.evm.model.03.688"/>
    <property type="gene ID" value="evm.TU.03.688"/>
</dbReference>
<keyword evidence="2" id="KW-1185">Reference proteome</keyword>
<evidence type="ECO:0000313" key="2">
    <source>
        <dbReference type="Proteomes" id="UP000596661"/>
    </source>
</evidence>
<proteinExistence type="predicted"/>
<protein>
    <recommendedName>
        <fullName evidence="3">Reverse transcriptase domain-containing protein</fullName>
    </recommendedName>
</protein>
<accession>A0A803P9Z7</accession>
<dbReference type="EnsemblPlants" id="evm.model.03.688">
    <property type="protein sequence ID" value="cds.evm.model.03.688"/>
    <property type="gene ID" value="evm.TU.03.688"/>
</dbReference>
<evidence type="ECO:0008006" key="3">
    <source>
        <dbReference type="Google" id="ProtNLM"/>
    </source>
</evidence>
<sequence>MNCCNIWCWNVRGLNKEKKQEVVIKVCQKKEIGVGAFVETKLKSEKVKKMMSKNFCGLDSYTSPAIEGRLLLIWKKTFARVIVIEETSQYVHCYVKLASHTEAFCVTFMYGMNGLEERKLLWKGLANLRFPVRTWILLVDFNSLVNFGDRVGGKPVSMVEIEDFNDWLSLGMVDSLKRQGSFFTWSNNQGSKDRIYSRIDHAFKNKEWLDLFPNSSASFSWEEVSDHCVIVITSAVMVEIGVKPLGNVELEFQKAKDKFLEARFQAQSNPGVEIMEEKDVADSFHLHEKNAEKFPCPKEEENTIASFVDLHGNIVDNYPDVVRHYIDHFKSYMGSYSSVTRRLDTDCFENGNRLTLNQQLRLIQSFSNKEIKEALFSIPSSKSPGPDGYNSEFFKAIWTDIGAEVCFAIKEFFNTGKIPVQFNETVISLIPKDLIKNYGRKNVSPRCAIKIDLNKAYDTVDWGFVEDLLVGLNFPSKFVDWIMKCLRGTSYTIMLNGRFHDDLILFSKGSSSAVHHLKIALASFSDVTGLYPNKDKSLVYFGGVSLDEKEVILEDLQFSEGSFLLKYLRVPLRPTKWRREDCDAIIKKIKMRLVTWATRHLSYAGRIQLIHSVLFGLRNYWMSIFILPQSVIKEVVEVSFEELRGIEAKFIWPLGIRFVFPNLLVVLDSRMALLGIVLFLPGLRTTAGGVAGLLAKNLV</sequence>
<dbReference type="PANTHER" id="PTHR33116:SF84">
    <property type="entry name" value="RNA-DIRECTED DNA POLYMERASE"/>
    <property type="match status" value="1"/>
</dbReference>
<reference evidence="1" key="1">
    <citation type="submission" date="2018-11" db="EMBL/GenBank/DDBJ databases">
        <authorList>
            <person name="Grassa J C."/>
        </authorList>
    </citation>
    <scope>NUCLEOTIDE SEQUENCE [LARGE SCALE GENOMIC DNA]</scope>
</reference>
<dbReference type="PANTHER" id="PTHR33116">
    <property type="entry name" value="REVERSE TRANSCRIPTASE ZINC-BINDING DOMAIN-CONTAINING PROTEIN-RELATED-RELATED"/>
    <property type="match status" value="1"/>
</dbReference>
<dbReference type="EMBL" id="UZAU01000264">
    <property type="status" value="NOT_ANNOTATED_CDS"/>
    <property type="molecule type" value="Genomic_DNA"/>
</dbReference>
<organism evidence="1 2">
    <name type="scientific">Cannabis sativa</name>
    <name type="common">Hemp</name>
    <name type="synonym">Marijuana</name>
    <dbReference type="NCBI Taxonomy" id="3483"/>
    <lineage>
        <taxon>Eukaryota</taxon>
        <taxon>Viridiplantae</taxon>
        <taxon>Streptophyta</taxon>
        <taxon>Embryophyta</taxon>
        <taxon>Tracheophyta</taxon>
        <taxon>Spermatophyta</taxon>
        <taxon>Magnoliopsida</taxon>
        <taxon>eudicotyledons</taxon>
        <taxon>Gunneridae</taxon>
        <taxon>Pentapetalae</taxon>
        <taxon>rosids</taxon>
        <taxon>fabids</taxon>
        <taxon>Rosales</taxon>
        <taxon>Cannabaceae</taxon>
        <taxon>Cannabis</taxon>
    </lineage>
</organism>
<name>A0A803P9Z7_CANSA</name>
<dbReference type="AlphaFoldDB" id="A0A803P9Z7"/>
<dbReference type="SUPFAM" id="SSF56219">
    <property type="entry name" value="DNase I-like"/>
    <property type="match status" value="1"/>
</dbReference>
<dbReference type="Gene3D" id="3.60.10.10">
    <property type="entry name" value="Endonuclease/exonuclease/phosphatase"/>
    <property type="match status" value="1"/>
</dbReference>